<dbReference type="Gene3D" id="3.40.50.1240">
    <property type="entry name" value="Phosphoglycerate mutase-like"/>
    <property type="match status" value="1"/>
</dbReference>
<evidence type="ECO:0000313" key="2">
    <source>
        <dbReference type="EMBL" id="VEU82081.1"/>
    </source>
</evidence>
<dbReference type="AlphaFoldDB" id="A0A449BHZ3"/>
<evidence type="ECO:0000256" key="1">
    <source>
        <dbReference type="PIRSR" id="PIRSR613078-2"/>
    </source>
</evidence>
<accession>A0A449BHZ3</accession>
<dbReference type="STRING" id="1408416.GCA_000702765_00642"/>
<dbReference type="PANTHER" id="PTHR48100">
    <property type="entry name" value="BROAD-SPECIFICITY PHOSPHATASE YOR283W-RELATED"/>
    <property type="match status" value="1"/>
</dbReference>
<evidence type="ECO:0000313" key="3">
    <source>
        <dbReference type="Proteomes" id="UP000290909"/>
    </source>
</evidence>
<dbReference type="KEGG" id="ahk:NCTC10172_00087"/>
<dbReference type="InterPro" id="IPR029033">
    <property type="entry name" value="His_PPase_superfam"/>
</dbReference>
<protein>
    <submittedName>
        <fullName evidence="2">Bifunctional RNase H/acid phosphatase</fullName>
    </submittedName>
</protein>
<dbReference type="GO" id="GO:0005737">
    <property type="term" value="C:cytoplasm"/>
    <property type="evidence" value="ECO:0007669"/>
    <property type="project" value="TreeGrafter"/>
</dbReference>
<keyword evidence="3" id="KW-1185">Reference proteome</keyword>
<dbReference type="PANTHER" id="PTHR48100:SF59">
    <property type="entry name" value="ADENOSYLCOBALAMIN_ALPHA-RIBAZOLE PHOSPHATASE"/>
    <property type="match status" value="1"/>
</dbReference>
<dbReference type="RefSeq" id="WP_035368916.1">
    <property type="nucleotide sequence ID" value="NZ_LR215050.1"/>
</dbReference>
<dbReference type="EMBL" id="LR215050">
    <property type="protein sequence ID" value="VEU82081.1"/>
    <property type="molecule type" value="Genomic_DNA"/>
</dbReference>
<organism evidence="2 3">
    <name type="scientific">Acholeplasma hippikon</name>
    <dbReference type="NCBI Taxonomy" id="264636"/>
    <lineage>
        <taxon>Bacteria</taxon>
        <taxon>Bacillati</taxon>
        <taxon>Mycoplasmatota</taxon>
        <taxon>Mollicutes</taxon>
        <taxon>Acholeplasmatales</taxon>
        <taxon>Acholeplasmataceae</taxon>
        <taxon>Acholeplasma</taxon>
    </lineage>
</organism>
<dbReference type="Proteomes" id="UP000290909">
    <property type="component" value="Chromosome"/>
</dbReference>
<dbReference type="SUPFAM" id="SSF53254">
    <property type="entry name" value="Phosphoglycerate mutase-like"/>
    <property type="match status" value="1"/>
</dbReference>
<dbReference type="CDD" id="cd07067">
    <property type="entry name" value="HP_PGM_like"/>
    <property type="match status" value="1"/>
</dbReference>
<name>A0A449BHZ3_9MOLU</name>
<dbReference type="InterPro" id="IPR013078">
    <property type="entry name" value="His_Pase_superF_clade-1"/>
</dbReference>
<dbReference type="GO" id="GO:0016791">
    <property type="term" value="F:phosphatase activity"/>
    <property type="evidence" value="ECO:0007669"/>
    <property type="project" value="TreeGrafter"/>
</dbReference>
<dbReference type="InterPro" id="IPR050275">
    <property type="entry name" value="PGM_Phosphatase"/>
</dbReference>
<proteinExistence type="predicted"/>
<feature type="binding site" evidence="1">
    <location>
        <position position="53"/>
    </location>
    <ligand>
        <name>substrate</name>
    </ligand>
</feature>
<reference evidence="2 3" key="1">
    <citation type="submission" date="2019-01" db="EMBL/GenBank/DDBJ databases">
        <authorList>
            <consortium name="Pathogen Informatics"/>
        </authorList>
    </citation>
    <scope>NUCLEOTIDE SEQUENCE [LARGE SCALE GENOMIC DNA]</scope>
    <source>
        <strain evidence="2 3">NCTC10172</strain>
    </source>
</reference>
<dbReference type="Pfam" id="PF00300">
    <property type="entry name" value="His_Phos_1"/>
    <property type="match status" value="1"/>
</dbReference>
<gene>
    <name evidence="2" type="ORF">NCTC10172_00087</name>
</gene>
<sequence>MTTVYFIRHGIPDLRNKTERRHLSQRGLLDSYNIAKLLKRTHFDNVYSSPYERAYQTVKPLADSLKKEIVVVENFKERTVGTWVDDFDCYAEKQWLDFDYKLPLGESLREAQERNVQAFLALLAENQNKTVIVGTHGTALSLILHHFEPDFGYEDFNQIKDLMPYILKVSFDGEKIVLKEVIELYK</sequence>